<dbReference type="InterPro" id="IPR011663">
    <property type="entry name" value="UTRA"/>
</dbReference>
<dbReference type="PRINTS" id="PR00035">
    <property type="entry name" value="HTHGNTR"/>
</dbReference>
<evidence type="ECO:0000313" key="6">
    <source>
        <dbReference type="Proteomes" id="UP001058271"/>
    </source>
</evidence>
<dbReference type="EMBL" id="CP073721">
    <property type="protein sequence ID" value="UWZ36465.1"/>
    <property type="molecule type" value="Genomic_DNA"/>
</dbReference>
<protein>
    <submittedName>
        <fullName evidence="5">GntR family transcriptional regulator</fullName>
    </submittedName>
</protein>
<dbReference type="Pfam" id="PF07702">
    <property type="entry name" value="UTRA"/>
    <property type="match status" value="1"/>
</dbReference>
<keyword evidence="1" id="KW-0805">Transcription regulation</keyword>
<organism evidence="5 6">
    <name type="scientific">Dactylosporangium roseum</name>
    <dbReference type="NCBI Taxonomy" id="47989"/>
    <lineage>
        <taxon>Bacteria</taxon>
        <taxon>Bacillati</taxon>
        <taxon>Actinomycetota</taxon>
        <taxon>Actinomycetes</taxon>
        <taxon>Micromonosporales</taxon>
        <taxon>Micromonosporaceae</taxon>
        <taxon>Dactylosporangium</taxon>
    </lineage>
</organism>
<dbReference type="Gene3D" id="1.10.10.10">
    <property type="entry name" value="Winged helix-like DNA-binding domain superfamily/Winged helix DNA-binding domain"/>
    <property type="match status" value="1"/>
</dbReference>
<dbReference type="InterPro" id="IPR028978">
    <property type="entry name" value="Chorismate_lyase_/UTRA_dom_sf"/>
</dbReference>
<accession>A0ABY5Z622</accession>
<gene>
    <name evidence="5" type="ORF">Drose_36515</name>
</gene>
<dbReference type="SMART" id="SM00345">
    <property type="entry name" value="HTH_GNTR"/>
    <property type="match status" value="1"/>
</dbReference>
<evidence type="ECO:0000313" key="5">
    <source>
        <dbReference type="EMBL" id="UWZ36465.1"/>
    </source>
</evidence>
<dbReference type="InterPro" id="IPR036388">
    <property type="entry name" value="WH-like_DNA-bd_sf"/>
</dbReference>
<dbReference type="PANTHER" id="PTHR44846:SF17">
    <property type="entry name" value="GNTR-FAMILY TRANSCRIPTIONAL REGULATOR"/>
    <property type="match status" value="1"/>
</dbReference>
<name>A0ABY5Z622_9ACTN</name>
<dbReference type="SUPFAM" id="SSF64288">
    <property type="entry name" value="Chorismate lyase-like"/>
    <property type="match status" value="1"/>
</dbReference>
<keyword evidence="2" id="KW-0238">DNA-binding</keyword>
<dbReference type="InterPro" id="IPR000524">
    <property type="entry name" value="Tscrpt_reg_HTH_GntR"/>
</dbReference>
<dbReference type="InterPro" id="IPR050679">
    <property type="entry name" value="Bact_HTH_transcr_reg"/>
</dbReference>
<keyword evidence="6" id="KW-1185">Reference proteome</keyword>
<dbReference type="CDD" id="cd07377">
    <property type="entry name" value="WHTH_GntR"/>
    <property type="match status" value="1"/>
</dbReference>
<dbReference type="Proteomes" id="UP001058271">
    <property type="component" value="Chromosome"/>
</dbReference>
<dbReference type="PANTHER" id="PTHR44846">
    <property type="entry name" value="MANNOSYL-D-GLYCERATE TRANSPORT/METABOLISM SYSTEM REPRESSOR MNGR-RELATED"/>
    <property type="match status" value="1"/>
</dbReference>
<dbReference type="Gene3D" id="3.40.1410.10">
    <property type="entry name" value="Chorismate lyase-like"/>
    <property type="match status" value="1"/>
</dbReference>
<dbReference type="InterPro" id="IPR036390">
    <property type="entry name" value="WH_DNA-bd_sf"/>
</dbReference>
<evidence type="ECO:0000256" key="1">
    <source>
        <dbReference type="ARBA" id="ARBA00023015"/>
    </source>
</evidence>
<evidence type="ECO:0000256" key="3">
    <source>
        <dbReference type="ARBA" id="ARBA00023163"/>
    </source>
</evidence>
<dbReference type="Pfam" id="PF00392">
    <property type="entry name" value="GntR"/>
    <property type="match status" value="1"/>
</dbReference>
<reference evidence="5" key="1">
    <citation type="submission" date="2021-04" db="EMBL/GenBank/DDBJ databases">
        <title>Biosynthetic gene clusters of Dactylosporangioum roseum.</title>
        <authorList>
            <person name="Hartkoorn R.C."/>
            <person name="Beaudoing E."/>
            <person name="Hot D."/>
            <person name="Moureu S."/>
        </authorList>
    </citation>
    <scope>NUCLEOTIDE SEQUENCE</scope>
    <source>
        <strain evidence="5">NRRL B-16295</strain>
    </source>
</reference>
<evidence type="ECO:0000256" key="2">
    <source>
        <dbReference type="ARBA" id="ARBA00023125"/>
    </source>
</evidence>
<dbReference type="RefSeq" id="WP_260725806.1">
    <property type="nucleotide sequence ID" value="NZ_BAAABS010000027.1"/>
</dbReference>
<dbReference type="SUPFAM" id="SSF46785">
    <property type="entry name" value="Winged helix' DNA-binding domain"/>
    <property type="match status" value="1"/>
</dbReference>
<sequence>MTTPRRTLAVQLRDQIRDLVTTERLNPGDKLPSENDLIARFGVGRTTVREALKLLEQDGVVQTRQGDGRYLTAQLGLDRPLTRLEGVTEMLASRDLAVHNTVLDIQLVEPDEEQRHRLRLAAGEALVRLERRRQHRDDLLLYSIDLFPRSLVPQPLSEVDWTGSLFTLLSEHGHLIAYASAQVSAVTLDRALARRLGQPATVAWLLLTQTHHDSAGRPLLYSEDYHRGTDFSFHLVRRRD</sequence>
<dbReference type="SMART" id="SM00866">
    <property type="entry name" value="UTRA"/>
    <property type="match status" value="1"/>
</dbReference>
<proteinExistence type="predicted"/>
<keyword evidence="3" id="KW-0804">Transcription</keyword>
<feature type="domain" description="HTH gntR-type" evidence="4">
    <location>
        <begin position="6"/>
        <end position="74"/>
    </location>
</feature>
<evidence type="ECO:0000259" key="4">
    <source>
        <dbReference type="PROSITE" id="PS50949"/>
    </source>
</evidence>
<dbReference type="PROSITE" id="PS50949">
    <property type="entry name" value="HTH_GNTR"/>
    <property type="match status" value="1"/>
</dbReference>